<reference evidence="3" key="1">
    <citation type="submission" date="2017-02" db="UniProtKB">
        <authorList>
            <consortium name="WormBaseParasite"/>
        </authorList>
    </citation>
    <scope>IDENTIFICATION</scope>
</reference>
<dbReference type="WBParaSite" id="ALUE_0000207801-mRNA-1">
    <property type="protein sequence ID" value="ALUE_0000207801-mRNA-1"/>
    <property type="gene ID" value="ALUE_0000207801"/>
</dbReference>
<feature type="transmembrane region" description="Helical" evidence="1">
    <location>
        <begin position="41"/>
        <end position="61"/>
    </location>
</feature>
<keyword evidence="1" id="KW-0472">Membrane</keyword>
<evidence type="ECO:0000313" key="3">
    <source>
        <dbReference type="WBParaSite" id="ALUE_0000207801-mRNA-1"/>
    </source>
</evidence>
<organism evidence="2 3">
    <name type="scientific">Ascaris lumbricoides</name>
    <name type="common">Giant roundworm</name>
    <dbReference type="NCBI Taxonomy" id="6252"/>
    <lineage>
        <taxon>Eukaryota</taxon>
        <taxon>Metazoa</taxon>
        <taxon>Ecdysozoa</taxon>
        <taxon>Nematoda</taxon>
        <taxon>Chromadorea</taxon>
        <taxon>Rhabditida</taxon>
        <taxon>Spirurina</taxon>
        <taxon>Ascaridomorpha</taxon>
        <taxon>Ascaridoidea</taxon>
        <taxon>Ascarididae</taxon>
        <taxon>Ascaris</taxon>
    </lineage>
</organism>
<keyword evidence="1" id="KW-0812">Transmembrane</keyword>
<sequence length="67" mass="7805">MESKGKCHKKQYAGRLSYLLRFEVSNFFSNRNRILYSCSKSFLYFPLLVEIAHGYIPSLILPSTIDL</sequence>
<accession>A0A0M3HKN3</accession>
<evidence type="ECO:0000313" key="2">
    <source>
        <dbReference type="Proteomes" id="UP000036681"/>
    </source>
</evidence>
<dbReference type="AlphaFoldDB" id="A0A0M3HKN3"/>
<keyword evidence="2" id="KW-1185">Reference proteome</keyword>
<keyword evidence="1" id="KW-1133">Transmembrane helix</keyword>
<protein>
    <submittedName>
        <fullName evidence="3">Ovule protein</fullName>
    </submittedName>
</protein>
<proteinExistence type="predicted"/>
<evidence type="ECO:0000256" key="1">
    <source>
        <dbReference type="SAM" id="Phobius"/>
    </source>
</evidence>
<name>A0A0M3HKN3_ASCLU</name>
<dbReference type="Proteomes" id="UP000036681">
    <property type="component" value="Unplaced"/>
</dbReference>